<dbReference type="Pfam" id="PF00651">
    <property type="entry name" value="BTB"/>
    <property type="match status" value="1"/>
</dbReference>
<name>A0AAD5UH83_9FUNG</name>
<sequence>MNQEDSNTTINTGIPYNMIYDHGFLNGQFSDLTVRAFDETFCLHRIILITNQYFKDMLLGDWKEFSDNQLELYFDDQFINLDTFSVILERLESNVLSLLSTAFFFQDDLLVQECCQFILKNINKDNFIKYLEFADSRCFGTCSDDIVNACLVFLCRTGTTHFYESIWQEMDFGYVKLVLSLDCFYSMGEYDRFTFIQRILECRVDLDSLTCSDTNSEESDEATLNYMNGSLESCILFMNMDFEELLLVEESGKVPLTTVERQAYRNRKFKNLISKLSLDDVNLAIQASIYT</sequence>
<gene>
    <name evidence="2" type="ORF">HK103_006207</name>
</gene>
<dbReference type="InterPro" id="IPR011333">
    <property type="entry name" value="SKP1/BTB/POZ_sf"/>
</dbReference>
<comment type="caution">
    <text evidence="2">The sequence shown here is derived from an EMBL/GenBank/DDBJ whole genome shotgun (WGS) entry which is preliminary data.</text>
</comment>
<feature type="domain" description="BTB" evidence="1">
    <location>
        <begin position="30"/>
        <end position="100"/>
    </location>
</feature>
<dbReference type="PANTHER" id="PTHR47369">
    <property type="entry name" value="BTB/POZ DOMAIN-CONTAINING PROTEIN"/>
    <property type="match status" value="1"/>
</dbReference>
<dbReference type="PROSITE" id="PS50097">
    <property type="entry name" value="BTB"/>
    <property type="match status" value="1"/>
</dbReference>
<evidence type="ECO:0000313" key="2">
    <source>
        <dbReference type="EMBL" id="KAJ3255571.1"/>
    </source>
</evidence>
<evidence type="ECO:0000259" key="1">
    <source>
        <dbReference type="PROSITE" id="PS50097"/>
    </source>
</evidence>
<dbReference type="Proteomes" id="UP001210925">
    <property type="component" value="Unassembled WGS sequence"/>
</dbReference>
<evidence type="ECO:0000313" key="3">
    <source>
        <dbReference type="Proteomes" id="UP001210925"/>
    </source>
</evidence>
<dbReference type="Gene3D" id="3.30.710.10">
    <property type="entry name" value="Potassium Channel Kv1.1, Chain A"/>
    <property type="match status" value="1"/>
</dbReference>
<dbReference type="PANTHER" id="PTHR47369:SF1">
    <property type="entry name" value="BTB_POZ DOMAIN-CONTAINING PROTEIN"/>
    <property type="match status" value="1"/>
</dbReference>
<dbReference type="AlphaFoldDB" id="A0AAD5UH83"/>
<dbReference type="SMART" id="SM00225">
    <property type="entry name" value="BTB"/>
    <property type="match status" value="1"/>
</dbReference>
<dbReference type="InterPro" id="IPR000210">
    <property type="entry name" value="BTB/POZ_dom"/>
</dbReference>
<dbReference type="EMBL" id="JADGKB010000064">
    <property type="protein sequence ID" value="KAJ3255571.1"/>
    <property type="molecule type" value="Genomic_DNA"/>
</dbReference>
<dbReference type="SUPFAM" id="SSF54695">
    <property type="entry name" value="POZ domain"/>
    <property type="match status" value="1"/>
</dbReference>
<reference evidence="2" key="1">
    <citation type="submission" date="2020-05" db="EMBL/GenBank/DDBJ databases">
        <title>Phylogenomic resolution of chytrid fungi.</title>
        <authorList>
            <person name="Stajich J.E."/>
            <person name="Amses K."/>
            <person name="Simmons R."/>
            <person name="Seto K."/>
            <person name="Myers J."/>
            <person name="Bonds A."/>
            <person name="Quandt C.A."/>
            <person name="Barry K."/>
            <person name="Liu P."/>
            <person name="Grigoriev I."/>
            <person name="Longcore J.E."/>
            <person name="James T.Y."/>
        </authorList>
    </citation>
    <scope>NUCLEOTIDE SEQUENCE</scope>
    <source>
        <strain evidence="2">PLAUS21</strain>
    </source>
</reference>
<proteinExistence type="predicted"/>
<organism evidence="2 3">
    <name type="scientific">Boothiomyces macroporosus</name>
    <dbReference type="NCBI Taxonomy" id="261099"/>
    <lineage>
        <taxon>Eukaryota</taxon>
        <taxon>Fungi</taxon>
        <taxon>Fungi incertae sedis</taxon>
        <taxon>Chytridiomycota</taxon>
        <taxon>Chytridiomycota incertae sedis</taxon>
        <taxon>Chytridiomycetes</taxon>
        <taxon>Rhizophydiales</taxon>
        <taxon>Terramycetaceae</taxon>
        <taxon>Boothiomyces</taxon>
    </lineage>
</organism>
<accession>A0AAD5UH83</accession>
<keyword evidence="3" id="KW-1185">Reference proteome</keyword>
<protein>
    <recommendedName>
        <fullName evidence="1">BTB domain-containing protein</fullName>
    </recommendedName>
</protein>